<protein>
    <submittedName>
        <fullName evidence="1">Uncharacterized protein</fullName>
    </submittedName>
</protein>
<name>A0A0N7L4V6_PLAHL</name>
<dbReference type="Proteomes" id="UP000054928">
    <property type="component" value="Unassembled WGS sequence"/>
</dbReference>
<accession>A0A0N7L4V6</accession>
<dbReference type="AlphaFoldDB" id="A0A0N7L4V6"/>
<dbReference type="EMBL" id="CCYD01000442">
    <property type="protein sequence ID" value="CEG39739.1"/>
    <property type="molecule type" value="Genomic_DNA"/>
</dbReference>
<evidence type="ECO:0000313" key="2">
    <source>
        <dbReference type="Proteomes" id="UP000054928"/>
    </source>
</evidence>
<reference evidence="2" key="1">
    <citation type="submission" date="2014-09" db="EMBL/GenBank/DDBJ databases">
        <authorList>
            <person name="Sharma Rahul"/>
            <person name="Thines Marco"/>
        </authorList>
    </citation>
    <scope>NUCLEOTIDE SEQUENCE [LARGE SCALE GENOMIC DNA]</scope>
</reference>
<proteinExistence type="predicted"/>
<organism evidence="1 2">
    <name type="scientific">Plasmopara halstedii</name>
    <name type="common">Downy mildew of sunflower</name>
    <dbReference type="NCBI Taxonomy" id="4781"/>
    <lineage>
        <taxon>Eukaryota</taxon>
        <taxon>Sar</taxon>
        <taxon>Stramenopiles</taxon>
        <taxon>Oomycota</taxon>
        <taxon>Peronosporomycetes</taxon>
        <taxon>Peronosporales</taxon>
        <taxon>Peronosporaceae</taxon>
        <taxon>Plasmopara</taxon>
    </lineage>
</organism>
<dbReference type="RefSeq" id="XP_036263118.1">
    <property type="nucleotide sequence ID" value="XM_036407411.1"/>
</dbReference>
<sequence>MLSLAKSISFIMFNGVSISSFLTESQLVNVKMYKLHSIEVSSVLKTSMGMVRVGLNAKSGAGRNDKITS</sequence>
<keyword evidence="2" id="KW-1185">Reference proteome</keyword>
<dbReference type="GeneID" id="59053079"/>
<evidence type="ECO:0000313" key="1">
    <source>
        <dbReference type="EMBL" id="CEG39739.1"/>
    </source>
</evidence>